<dbReference type="AlphaFoldDB" id="A0A369IA61"/>
<name>A0A369IA61_9BACT</name>
<evidence type="ECO:0000313" key="3">
    <source>
        <dbReference type="Proteomes" id="UP000253141"/>
    </source>
</evidence>
<dbReference type="RefSeq" id="WP_114461118.1">
    <property type="nucleotide sequence ID" value="NZ_QPIW01000007.1"/>
</dbReference>
<gene>
    <name evidence="2" type="ORF">DVG78_10965</name>
</gene>
<keyword evidence="3" id="KW-1185">Reference proteome</keyword>
<sequence length="264" mass="28764">MKLTNQLSYWASRHPHQAIPLIIVIEIANVLLGIMVGSAMLNGCTPAVLMGMIAGLILLQVFVRRYAALRLVDITSQARFVFQKQTFFCLFCLNLLTYTIAGGILGRMTAHPEGTTALYSSLSSTSETVSNRTSGETKLSFREKMYQKMARRSASTADGNAGHRVGYFLLFLLGVGLAMLGAVLSCNIACSGYGVAAVLVFLLAIGVLAGGFYFFGRGIDQNMKPYKDMTRDERKREGRRYLRTLAGTVGAIGLLILIQALTNQ</sequence>
<keyword evidence="1" id="KW-0812">Transmembrane</keyword>
<dbReference type="PRINTS" id="PR00173">
    <property type="entry name" value="EDTRNSPORT"/>
</dbReference>
<feature type="transmembrane region" description="Helical" evidence="1">
    <location>
        <begin position="47"/>
        <end position="67"/>
    </location>
</feature>
<evidence type="ECO:0000256" key="1">
    <source>
        <dbReference type="SAM" id="Phobius"/>
    </source>
</evidence>
<dbReference type="OrthoDB" id="950235at2"/>
<protein>
    <submittedName>
        <fullName evidence="2">Uncharacterized protein</fullName>
    </submittedName>
</protein>
<feature type="transmembrane region" description="Helical" evidence="1">
    <location>
        <begin position="87"/>
        <end position="105"/>
    </location>
</feature>
<evidence type="ECO:0000313" key="2">
    <source>
        <dbReference type="EMBL" id="RDB05922.1"/>
    </source>
</evidence>
<dbReference type="EMBL" id="QPIW01000007">
    <property type="protein sequence ID" value="RDB05922.1"/>
    <property type="molecule type" value="Genomic_DNA"/>
</dbReference>
<feature type="transmembrane region" description="Helical" evidence="1">
    <location>
        <begin position="21"/>
        <end position="41"/>
    </location>
</feature>
<feature type="transmembrane region" description="Helical" evidence="1">
    <location>
        <begin position="193"/>
        <end position="215"/>
    </location>
</feature>
<organism evidence="2 3">
    <name type="scientific">Runella aurantiaca</name>
    <dbReference type="NCBI Taxonomy" id="2282308"/>
    <lineage>
        <taxon>Bacteria</taxon>
        <taxon>Pseudomonadati</taxon>
        <taxon>Bacteroidota</taxon>
        <taxon>Cytophagia</taxon>
        <taxon>Cytophagales</taxon>
        <taxon>Spirosomataceae</taxon>
        <taxon>Runella</taxon>
    </lineage>
</organism>
<keyword evidence="1" id="KW-1133">Transmembrane helix</keyword>
<keyword evidence="1" id="KW-0472">Membrane</keyword>
<comment type="caution">
    <text evidence="2">The sequence shown here is derived from an EMBL/GenBank/DDBJ whole genome shotgun (WGS) entry which is preliminary data.</text>
</comment>
<feature type="transmembrane region" description="Helical" evidence="1">
    <location>
        <begin position="241"/>
        <end position="261"/>
    </location>
</feature>
<feature type="transmembrane region" description="Helical" evidence="1">
    <location>
        <begin position="165"/>
        <end position="186"/>
    </location>
</feature>
<accession>A0A369IA61</accession>
<dbReference type="Proteomes" id="UP000253141">
    <property type="component" value="Unassembled WGS sequence"/>
</dbReference>
<proteinExistence type="predicted"/>
<reference evidence="2 3" key="1">
    <citation type="submission" date="2018-07" db="EMBL/GenBank/DDBJ databases">
        <title>Genome analysis of Runella aurantiaca.</title>
        <authorList>
            <person name="Yang X."/>
        </authorList>
    </citation>
    <scope>NUCLEOTIDE SEQUENCE [LARGE SCALE GENOMIC DNA]</scope>
    <source>
        <strain evidence="2 3">YX9</strain>
    </source>
</reference>